<proteinExistence type="predicted"/>
<reference evidence="1" key="1">
    <citation type="submission" date="2021-06" db="EMBL/GenBank/DDBJ databases">
        <authorList>
            <person name="Kallberg Y."/>
            <person name="Tangrot J."/>
            <person name="Rosling A."/>
        </authorList>
    </citation>
    <scope>NUCLEOTIDE SEQUENCE</scope>
    <source>
        <strain evidence="1">MA461A</strain>
    </source>
</reference>
<organism evidence="1 2">
    <name type="scientific">Racocetra persica</name>
    <dbReference type="NCBI Taxonomy" id="160502"/>
    <lineage>
        <taxon>Eukaryota</taxon>
        <taxon>Fungi</taxon>
        <taxon>Fungi incertae sedis</taxon>
        <taxon>Mucoromycota</taxon>
        <taxon>Glomeromycotina</taxon>
        <taxon>Glomeromycetes</taxon>
        <taxon>Diversisporales</taxon>
        <taxon>Gigasporaceae</taxon>
        <taxon>Racocetra</taxon>
    </lineage>
</organism>
<feature type="non-terminal residue" evidence="1">
    <location>
        <position position="1"/>
    </location>
</feature>
<gene>
    <name evidence="1" type="ORF">RPERSI_LOCUS36053</name>
</gene>
<evidence type="ECO:0000313" key="2">
    <source>
        <dbReference type="Proteomes" id="UP000789920"/>
    </source>
</evidence>
<keyword evidence="2" id="KW-1185">Reference proteome</keyword>
<accession>A0ACA9SWF7</accession>
<comment type="caution">
    <text evidence="1">The sequence shown here is derived from an EMBL/GenBank/DDBJ whole genome shotgun (WGS) entry which is preliminary data.</text>
</comment>
<dbReference type="EMBL" id="CAJVQC010170380">
    <property type="protein sequence ID" value="CAG8850365.1"/>
    <property type="molecule type" value="Genomic_DNA"/>
</dbReference>
<feature type="non-terminal residue" evidence="1">
    <location>
        <position position="40"/>
    </location>
</feature>
<evidence type="ECO:0000313" key="1">
    <source>
        <dbReference type="EMBL" id="CAG8850365.1"/>
    </source>
</evidence>
<dbReference type="Proteomes" id="UP000789920">
    <property type="component" value="Unassembled WGS sequence"/>
</dbReference>
<protein>
    <submittedName>
        <fullName evidence="1">19913_t:CDS:1</fullName>
    </submittedName>
</protein>
<name>A0ACA9SWF7_9GLOM</name>
<sequence>MTISIKIPLFFGIALTKYVMELKKEHNTVLVIYRRSEQPP</sequence>